<reference evidence="2" key="1">
    <citation type="submission" date="2022-08" db="EMBL/GenBank/DDBJ databases">
        <authorList>
            <person name="Somphong A."/>
            <person name="Phongsopitanun W."/>
        </authorList>
    </citation>
    <scope>NUCLEOTIDE SEQUENCE</scope>
    <source>
        <strain evidence="2">LP05-1</strain>
    </source>
</reference>
<dbReference type="Proteomes" id="UP001431313">
    <property type="component" value="Unassembled WGS sequence"/>
</dbReference>
<evidence type="ECO:0000313" key="3">
    <source>
        <dbReference type="Proteomes" id="UP001431313"/>
    </source>
</evidence>
<protein>
    <submittedName>
        <fullName evidence="2">Uncharacterized protein</fullName>
    </submittedName>
</protein>
<proteinExistence type="predicted"/>
<name>A0ABT2CP78_9ACTN</name>
<accession>A0ABT2CP78</accession>
<gene>
    <name evidence="2" type="ORF">NX801_27095</name>
</gene>
<dbReference type="RefSeq" id="WP_258790578.1">
    <property type="nucleotide sequence ID" value="NZ_JANUGQ010000033.1"/>
</dbReference>
<evidence type="ECO:0000256" key="1">
    <source>
        <dbReference type="SAM" id="MobiDB-lite"/>
    </source>
</evidence>
<sequence>MSVLLSVPATWGGGTGPGNGVDLAQNCLAQGWVQACESGAHVALGLFGMVALKGQAEGASSGLIEAVLAETPPGVDVAGTDPRTKPSGEILNVFRSHGVQDPEEGQEAVRMGRKGNAFEDAGSGGARDQLVGPVLDGA</sequence>
<comment type="caution">
    <text evidence="2">The sequence shown here is derived from an EMBL/GenBank/DDBJ whole genome shotgun (WGS) entry which is preliminary data.</text>
</comment>
<feature type="region of interest" description="Disordered" evidence="1">
    <location>
        <begin position="94"/>
        <end position="138"/>
    </location>
</feature>
<organism evidence="2 3">
    <name type="scientific">Streptomyces pyxinae</name>
    <dbReference type="NCBI Taxonomy" id="2970734"/>
    <lineage>
        <taxon>Bacteria</taxon>
        <taxon>Bacillati</taxon>
        <taxon>Actinomycetota</taxon>
        <taxon>Actinomycetes</taxon>
        <taxon>Kitasatosporales</taxon>
        <taxon>Streptomycetaceae</taxon>
        <taxon>Streptomyces</taxon>
    </lineage>
</organism>
<keyword evidence="3" id="KW-1185">Reference proteome</keyword>
<evidence type="ECO:0000313" key="2">
    <source>
        <dbReference type="EMBL" id="MCS0639243.1"/>
    </source>
</evidence>
<dbReference type="EMBL" id="JANUGQ010000033">
    <property type="protein sequence ID" value="MCS0639243.1"/>
    <property type="molecule type" value="Genomic_DNA"/>
</dbReference>